<dbReference type="OrthoDB" id="9775849at2"/>
<accession>A0A1I0AFD1</accession>
<comment type="subunit">
    <text evidence="10">Homodimer.</text>
</comment>
<dbReference type="HAMAP" id="MF_01987">
    <property type="entry name" value="Ribokinase"/>
    <property type="match status" value="1"/>
</dbReference>
<dbReference type="EMBL" id="FOHV01000005">
    <property type="protein sequence ID" value="SES92885.1"/>
    <property type="molecule type" value="Genomic_DNA"/>
</dbReference>
<dbReference type="NCBIfam" id="TIGR02152">
    <property type="entry name" value="D_ribokin_bact"/>
    <property type="match status" value="1"/>
</dbReference>
<evidence type="ECO:0000256" key="6">
    <source>
        <dbReference type="ARBA" id="ARBA00022840"/>
    </source>
</evidence>
<feature type="binding site" evidence="10">
    <location>
        <position position="286"/>
    </location>
    <ligand>
        <name>K(+)</name>
        <dbReference type="ChEBI" id="CHEBI:29103"/>
    </ligand>
</feature>
<feature type="binding site" evidence="10">
    <location>
        <begin position="12"/>
        <end position="14"/>
    </location>
    <ligand>
        <name>substrate</name>
    </ligand>
</feature>
<feature type="binding site" evidence="10">
    <location>
        <position position="185"/>
    </location>
    <ligand>
        <name>ATP</name>
        <dbReference type="ChEBI" id="CHEBI:30616"/>
    </ligand>
</feature>
<dbReference type="GO" id="GO:0005829">
    <property type="term" value="C:cytosol"/>
    <property type="evidence" value="ECO:0007669"/>
    <property type="project" value="TreeGrafter"/>
</dbReference>
<feature type="binding site" evidence="10">
    <location>
        <position position="141"/>
    </location>
    <ligand>
        <name>substrate</name>
    </ligand>
</feature>
<feature type="domain" description="Carbohydrate kinase PfkB" evidence="12">
    <location>
        <begin position="3"/>
        <end position="295"/>
    </location>
</feature>
<dbReference type="Gene3D" id="3.40.1190.20">
    <property type="match status" value="1"/>
</dbReference>
<keyword evidence="2 10" id="KW-0808">Transferase</keyword>
<feature type="binding site" evidence="10">
    <location>
        <position position="247"/>
    </location>
    <ligand>
        <name>K(+)</name>
        <dbReference type="ChEBI" id="CHEBI:29103"/>
    </ligand>
</feature>
<keyword evidence="6 10" id="KW-0067">ATP-binding</keyword>
<dbReference type="EC" id="2.7.1.15" evidence="10 11"/>
<keyword evidence="1 10" id="KW-0963">Cytoplasm</keyword>
<evidence type="ECO:0000256" key="5">
    <source>
        <dbReference type="ARBA" id="ARBA00022777"/>
    </source>
</evidence>
<dbReference type="Pfam" id="PF00294">
    <property type="entry name" value="PfkB"/>
    <property type="match status" value="1"/>
</dbReference>
<keyword evidence="8 10" id="KW-0630">Potassium</keyword>
<dbReference type="InterPro" id="IPR011877">
    <property type="entry name" value="Ribokinase"/>
</dbReference>
<comment type="similarity">
    <text evidence="10">Belongs to the carbohydrate kinase PfkB family. Ribokinase subfamily.</text>
</comment>
<feature type="binding site" evidence="10">
    <location>
        <position position="288"/>
    </location>
    <ligand>
        <name>K(+)</name>
        <dbReference type="ChEBI" id="CHEBI:29103"/>
    </ligand>
</feature>
<dbReference type="PRINTS" id="PR00990">
    <property type="entry name" value="RIBOKINASE"/>
</dbReference>
<comment type="activity regulation">
    <text evidence="10">Activated by a monovalent cation that binds near, but not in, the active site. The most likely occupant of the site in vivo is potassium. Ion binding induces a conformational change that may alter substrate affinity.</text>
</comment>
<dbReference type="GO" id="GO:0019303">
    <property type="term" value="P:D-ribose catabolic process"/>
    <property type="evidence" value="ECO:0007669"/>
    <property type="project" value="UniProtKB-UniRule"/>
</dbReference>
<keyword evidence="14" id="KW-1185">Reference proteome</keyword>
<keyword evidence="5 10" id="KW-0418">Kinase</keyword>
<dbReference type="SUPFAM" id="SSF53613">
    <property type="entry name" value="Ribokinase-like"/>
    <property type="match status" value="1"/>
</dbReference>
<dbReference type="InterPro" id="IPR011611">
    <property type="entry name" value="PfkB_dom"/>
</dbReference>
<feature type="binding site" evidence="10">
    <location>
        <position position="249"/>
    </location>
    <ligand>
        <name>K(+)</name>
        <dbReference type="ChEBI" id="CHEBI:29103"/>
    </ligand>
</feature>
<dbReference type="GO" id="GO:0005524">
    <property type="term" value="F:ATP binding"/>
    <property type="evidence" value="ECO:0007669"/>
    <property type="project" value="UniProtKB-UniRule"/>
</dbReference>
<sequence length="308" mass="33298">MKKKLVVLGSINVDHIIHLKTLPKPGETLMGEEYLLAYGGKGANQAVAAGRFNANVSFLGAVGQDTIGQEILKQFIKDGIDTQWIKMVETKNTGVAMIFVDEQAENVIAIYPGANTEVDEQYIESCRSVLESANYLLMQLEIPLDAIIKAASVAKQNHAKVILNPAPARYLPPALLSNIDIITPNETEAFVLTGVEVIDETSAAAASSVLHEYGIETVLITLGSRGVWQSVNKIGRLVPAFKVKAIDTIAAGDTFNGVFVTELLNDKTPEQAIITAHAAAALTVMRKGAQPAIPWKYEIEQFLNEQCV</sequence>
<evidence type="ECO:0000256" key="7">
    <source>
        <dbReference type="ARBA" id="ARBA00022842"/>
    </source>
</evidence>
<dbReference type="GO" id="GO:0004747">
    <property type="term" value="F:ribokinase activity"/>
    <property type="evidence" value="ECO:0007669"/>
    <property type="project" value="UniProtKB-UniRule"/>
</dbReference>
<dbReference type="Proteomes" id="UP000242642">
    <property type="component" value="Unassembled WGS sequence"/>
</dbReference>
<keyword evidence="9 10" id="KW-0119">Carbohydrate metabolism</keyword>
<feature type="active site" description="Proton acceptor" evidence="10">
    <location>
        <position position="253"/>
    </location>
</feature>
<comment type="catalytic activity">
    <reaction evidence="10">
        <text>D-ribose + ATP = D-ribose 5-phosphate + ADP + H(+)</text>
        <dbReference type="Rhea" id="RHEA:13697"/>
        <dbReference type="ChEBI" id="CHEBI:15378"/>
        <dbReference type="ChEBI" id="CHEBI:30616"/>
        <dbReference type="ChEBI" id="CHEBI:47013"/>
        <dbReference type="ChEBI" id="CHEBI:78346"/>
        <dbReference type="ChEBI" id="CHEBI:456216"/>
        <dbReference type="EC" id="2.7.1.15"/>
    </reaction>
</comment>
<dbReference type="RefSeq" id="WP_093318178.1">
    <property type="nucleotide sequence ID" value="NZ_FOHV01000005.1"/>
</dbReference>
<evidence type="ECO:0000256" key="1">
    <source>
        <dbReference type="ARBA" id="ARBA00022490"/>
    </source>
</evidence>
<evidence type="ECO:0000259" key="12">
    <source>
        <dbReference type="Pfam" id="PF00294"/>
    </source>
</evidence>
<dbReference type="PANTHER" id="PTHR10584">
    <property type="entry name" value="SUGAR KINASE"/>
    <property type="match status" value="1"/>
</dbReference>
<dbReference type="UniPathway" id="UPA00916">
    <property type="reaction ID" value="UER00889"/>
</dbReference>
<comment type="subcellular location">
    <subcellularLocation>
        <location evidence="10">Cytoplasm</location>
    </subcellularLocation>
</comment>
<dbReference type="InterPro" id="IPR002139">
    <property type="entry name" value="Ribo/fructo_kinase"/>
</dbReference>
<protein>
    <recommendedName>
        <fullName evidence="10 11">Ribokinase</fullName>
        <shortName evidence="10">RK</shortName>
        <ecNumber evidence="10 11">2.7.1.15</ecNumber>
    </recommendedName>
</protein>
<feature type="binding site" evidence="10">
    <location>
        <begin position="252"/>
        <end position="253"/>
    </location>
    <ligand>
        <name>ATP</name>
        <dbReference type="ChEBI" id="CHEBI:30616"/>
    </ligand>
</feature>
<dbReference type="GO" id="GO:0046872">
    <property type="term" value="F:metal ion binding"/>
    <property type="evidence" value="ECO:0007669"/>
    <property type="project" value="UniProtKB-KW"/>
</dbReference>
<keyword evidence="4 10" id="KW-0547">Nucleotide-binding</keyword>
<dbReference type="PANTHER" id="PTHR10584:SF166">
    <property type="entry name" value="RIBOKINASE"/>
    <property type="match status" value="1"/>
</dbReference>
<feature type="binding site" evidence="10">
    <location>
        <position position="277"/>
    </location>
    <ligand>
        <name>ATP</name>
        <dbReference type="ChEBI" id="CHEBI:30616"/>
    </ligand>
</feature>
<dbReference type="CDD" id="cd01174">
    <property type="entry name" value="ribokinase"/>
    <property type="match status" value="1"/>
</dbReference>
<evidence type="ECO:0000256" key="2">
    <source>
        <dbReference type="ARBA" id="ARBA00022679"/>
    </source>
</evidence>
<comment type="cofactor">
    <cofactor evidence="10">
        <name>Mg(2+)</name>
        <dbReference type="ChEBI" id="CHEBI:18420"/>
    </cofactor>
    <text evidence="10">Requires a divalent cation, most likely magnesium in vivo, as an electrophilic catalyst to aid phosphoryl group transfer. It is the chelate of the metal and the nucleotide that is the actual substrate.</text>
</comment>
<evidence type="ECO:0000256" key="8">
    <source>
        <dbReference type="ARBA" id="ARBA00022958"/>
    </source>
</evidence>
<organism evidence="13 14">
    <name type="scientific">Thorsellia anophelis DSM 18579</name>
    <dbReference type="NCBI Taxonomy" id="1123402"/>
    <lineage>
        <taxon>Bacteria</taxon>
        <taxon>Pseudomonadati</taxon>
        <taxon>Pseudomonadota</taxon>
        <taxon>Gammaproteobacteria</taxon>
        <taxon>Enterobacterales</taxon>
        <taxon>Thorselliaceae</taxon>
        <taxon>Thorsellia</taxon>
    </lineage>
</organism>
<dbReference type="AlphaFoldDB" id="A0A1I0AFD1"/>
<dbReference type="FunFam" id="3.40.1190.20:FF:000012">
    <property type="entry name" value="Ribokinase"/>
    <property type="match status" value="1"/>
</dbReference>
<keyword evidence="7 10" id="KW-0460">Magnesium</keyword>
<evidence type="ECO:0000256" key="3">
    <source>
        <dbReference type="ARBA" id="ARBA00022723"/>
    </source>
</evidence>
<reference evidence="14" key="1">
    <citation type="submission" date="2016-10" db="EMBL/GenBank/DDBJ databases">
        <authorList>
            <person name="Varghese N."/>
            <person name="Submissions S."/>
        </authorList>
    </citation>
    <scope>NUCLEOTIDE SEQUENCE [LARGE SCALE GENOMIC DNA]</scope>
    <source>
        <strain evidence="14">DSM 18579</strain>
    </source>
</reference>
<gene>
    <name evidence="10" type="primary">rbsK</name>
    <name evidence="13" type="ORF">SAMN02583745_00930</name>
</gene>
<comment type="pathway">
    <text evidence="10">Carbohydrate metabolism; D-ribose degradation; D-ribose 5-phosphate from beta-D-ribopyranose: step 2/2.</text>
</comment>
<evidence type="ECO:0000256" key="10">
    <source>
        <dbReference type="HAMAP-Rule" id="MF_01987"/>
    </source>
</evidence>
<evidence type="ECO:0000256" key="4">
    <source>
        <dbReference type="ARBA" id="ARBA00022741"/>
    </source>
</evidence>
<evidence type="ECO:0000256" key="11">
    <source>
        <dbReference type="NCBIfam" id="TIGR02152"/>
    </source>
</evidence>
<comment type="caution">
    <text evidence="10">Lacks conserved residue(s) required for the propagation of feature annotation.</text>
</comment>
<evidence type="ECO:0000313" key="13">
    <source>
        <dbReference type="EMBL" id="SES92885.1"/>
    </source>
</evidence>
<name>A0A1I0AFD1_9GAMM</name>
<feature type="binding site" evidence="10">
    <location>
        <begin position="221"/>
        <end position="226"/>
    </location>
    <ligand>
        <name>ATP</name>
        <dbReference type="ChEBI" id="CHEBI:30616"/>
    </ligand>
</feature>
<keyword evidence="3 10" id="KW-0479">Metal-binding</keyword>
<feature type="binding site" evidence="10">
    <location>
        <position position="283"/>
    </location>
    <ligand>
        <name>K(+)</name>
        <dbReference type="ChEBI" id="CHEBI:29103"/>
    </ligand>
</feature>
<feature type="binding site" evidence="10">
    <location>
        <begin position="40"/>
        <end position="44"/>
    </location>
    <ligand>
        <name>substrate</name>
    </ligand>
</feature>
<proteinExistence type="inferred from homology"/>
<dbReference type="NCBIfam" id="NF008353">
    <property type="entry name" value="PRK11142.1"/>
    <property type="match status" value="1"/>
</dbReference>
<comment type="function">
    <text evidence="10">Catalyzes the phosphorylation of ribose at O-5 in a reaction requiring ATP and magnesium. The resulting D-ribose-5-phosphate can then be used either for sythesis of nucleotides, histidine, and tryptophan, or as a component of the pentose phosphate pathway.</text>
</comment>
<evidence type="ECO:0000256" key="9">
    <source>
        <dbReference type="ARBA" id="ARBA00023277"/>
    </source>
</evidence>
<evidence type="ECO:0000313" key="14">
    <source>
        <dbReference type="Proteomes" id="UP000242642"/>
    </source>
</evidence>
<dbReference type="STRING" id="1123402.SAMN02583745_00930"/>
<feature type="binding site" evidence="10">
    <location>
        <position position="253"/>
    </location>
    <ligand>
        <name>substrate</name>
    </ligand>
</feature>
<dbReference type="InterPro" id="IPR029056">
    <property type="entry name" value="Ribokinase-like"/>
</dbReference>